<dbReference type="OrthoDB" id="6444365at2"/>
<reference evidence="2" key="1">
    <citation type="submission" date="2018-05" db="EMBL/GenBank/DDBJ databases">
        <authorList>
            <person name="Cea G.-C."/>
            <person name="William W."/>
        </authorList>
    </citation>
    <scope>NUCLEOTIDE SEQUENCE [LARGE SCALE GENOMIC DNA]</scope>
    <source>
        <strain evidence="2">DB21MT 5</strain>
    </source>
</reference>
<proteinExistence type="predicted"/>
<evidence type="ECO:0000313" key="2">
    <source>
        <dbReference type="Proteomes" id="UP000250163"/>
    </source>
</evidence>
<dbReference type="SUPFAM" id="SSF47413">
    <property type="entry name" value="lambda repressor-like DNA-binding domains"/>
    <property type="match status" value="1"/>
</dbReference>
<gene>
    <name evidence="1" type="ORF">MORIYA_3650</name>
</gene>
<dbReference type="AlphaFoldDB" id="A0A330LV32"/>
<organism evidence="1 2">
    <name type="scientific">Moritella yayanosii</name>
    <dbReference type="NCBI Taxonomy" id="69539"/>
    <lineage>
        <taxon>Bacteria</taxon>
        <taxon>Pseudomonadati</taxon>
        <taxon>Pseudomonadota</taxon>
        <taxon>Gammaproteobacteria</taxon>
        <taxon>Alteromonadales</taxon>
        <taxon>Moritellaceae</taxon>
        <taxon>Moritella</taxon>
    </lineage>
</organism>
<dbReference type="KEGG" id="mya:MORIYA_3650"/>
<dbReference type="Proteomes" id="UP000250163">
    <property type="component" value="Chromosome MORIYA"/>
</dbReference>
<dbReference type="EMBL" id="LS483250">
    <property type="protein sequence ID" value="SQD80102.1"/>
    <property type="molecule type" value="Genomic_DNA"/>
</dbReference>
<evidence type="ECO:0000313" key="1">
    <source>
        <dbReference type="EMBL" id="SQD80102.1"/>
    </source>
</evidence>
<dbReference type="GO" id="GO:0001046">
    <property type="term" value="F:core promoter sequence-specific DNA binding"/>
    <property type="evidence" value="ECO:0007669"/>
    <property type="project" value="TreeGrafter"/>
</dbReference>
<accession>A0A330LV32</accession>
<dbReference type="PANTHER" id="PTHR40455:SF1">
    <property type="entry name" value="ANTITOXIN HIGA"/>
    <property type="match status" value="1"/>
</dbReference>
<sequence length="149" mass="17013">MNTNEYANLTNMFTALGSIVTNYPTSVMTLMKFTSSPIENDNEVLERAEIMDRMMDMAKDENDMTLIFANAIADRIEEYEANNLELPTISPAERLKGLMDIKFLKQSDLSHIAPQSVISDILNHKREVNLKQAKAFSEFFNLPIENFID</sequence>
<dbReference type="Gene3D" id="1.10.260.40">
    <property type="entry name" value="lambda repressor-like DNA-binding domains"/>
    <property type="match status" value="1"/>
</dbReference>
<dbReference type="RefSeq" id="WP_112717207.1">
    <property type="nucleotide sequence ID" value="NZ_LS483250.1"/>
</dbReference>
<dbReference type="PANTHER" id="PTHR40455">
    <property type="entry name" value="ANTITOXIN HIGA"/>
    <property type="match status" value="1"/>
</dbReference>
<dbReference type="InterPro" id="IPR039060">
    <property type="entry name" value="Antitox_HigA"/>
</dbReference>
<dbReference type="GO" id="GO:0006355">
    <property type="term" value="P:regulation of DNA-templated transcription"/>
    <property type="evidence" value="ECO:0007669"/>
    <property type="project" value="InterPro"/>
</dbReference>
<protein>
    <submittedName>
        <fullName evidence="1">Helix-turn-helix family protein</fullName>
    </submittedName>
</protein>
<dbReference type="InterPro" id="IPR010982">
    <property type="entry name" value="Lambda_DNA-bd_dom_sf"/>
</dbReference>
<name>A0A330LV32_9GAMM</name>
<keyword evidence="2" id="KW-1185">Reference proteome</keyword>